<dbReference type="EMBL" id="JACDUL010000004">
    <property type="protein sequence ID" value="MBA2862914.1"/>
    <property type="molecule type" value="Genomic_DNA"/>
</dbReference>
<gene>
    <name evidence="1" type="ORF">HNP90_001811</name>
</gene>
<reference evidence="1 2" key="1">
    <citation type="submission" date="2020-07" db="EMBL/GenBank/DDBJ databases">
        <title>Genomic Encyclopedia of Type Strains, Phase IV (KMG-V): Genome sequencing to study the core and pangenomes of soil and plant-associated prokaryotes.</title>
        <authorList>
            <person name="Whitman W."/>
        </authorList>
    </citation>
    <scope>NUCLEOTIDE SEQUENCE [LARGE SCALE GENOMIC DNA]</scope>
    <source>
        <strain evidence="1 2">C8</strain>
    </source>
</reference>
<name>A0A7J9PJF6_METMI</name>
<evidence type="ECO:0000313" key="1">
    <source>
        <dbReference type="EMBL" id="MBA2862914.1"/>
    </source>
</evidence>
<evidence type="ECO:0000313" key="2">
    <source>
        <dbReference type="Proteomes" id="UP000533207"/>
    </source>
</evidence>
<dbReference type="AlphaFoldDB" id="A0A7J9PJF6"/>
<proteinExistence type="predicted"/>
<dbReference type="RefSeq" id="WP_012068021.1">
    <property type="nucleotide sequence ID" value="NZ_JACDUL010000004.1"/>
</dbReference>
<comment type="caution">
    <text evidence="1">The sequence shown here is derived from an EMBL/GenBank/DDBJ whole genome shotgun (WGS) entry which is preliminary data.</text>
</comment>
<protein>
    <submittedName>
        <fullName evidence="1">Uncharacterized protein</fullName>
    </submittedName>
</protein>
<accession>A0A7J9PJF6</accession>
<organism evidence="1 2">
    <name type="scientific">Methanococcus maripaludis</name>
    <name type="common">Methanococcus deltae</name>
    <dbReference type="NCBI Taxonomy" id="39152"/>
    <lineage>
        <taxon>Archaea</taxon>
        <taxon>Methanobacteriati</taxon>
        <taxon>Methanobacteriota</taxon>
        <taxon>Methanomada group</taxon>
        <taxon>Methanococci</taxon>
        <taxon>Methanococcales</taxon>
        <taxon>Methanococcaceae</taxon>
        <taxon>Methanococcus</taxon>
    </lineage>
</organism>
<dbReference type="Proteomes" id="UP000533207">
    <property type="component" value="Unassembled WGS sequence"/>
</dbReference>
<sequence>MGKFRKLFRKSKNSTLKDDELKSKLEKIGFILKTIKHPVAGIVDGLLELADIPPLGKIIVTSWDIYDDLTSDSQKGDQLKQILDYIENQNETDPELKEFLNEAKSDHARILAGIERIEAKIEDNSKQHKVMIEKIDAIKEFMPQSISDAFKTYIPYLIGSKKKQITLAFEHANKIAEESDEGIILNHAFTIDPVKIISKVLKMRNITIDPEKYIDDMYLKNESLEISEEEFKSFETFKEMLEEENTKIKYPVILRPGYPKLNVRLEIYATDYALENMLFQIKDIHEDYITIESNNRALEMLLNVPKPGKIIHPDDEKLNLRLNVKNAQVSELMTCMLFLKELMNHDELILRINNEIVKGRINFDKKIEINDEPLINALYTIEHEFNVPFILPEYRSEADLRTIFDIYGIIKENIEIPFVTMEVDNHEARNILNTQKTAGAIEYKIQLSPVSIFEKEIRLGDLYYIHDRVKIINLDSVEEQIKKNDRVMLKLASYSNEYLIPKKIDLYELHELKLKDMNFIE</sequence>